<proteinExistence type="predicted"/>
<dbReference type="SUPFAM" id="SSF51679">
    <property type="entry name" value="Bacterial luciferase-like"/>
    <property type="match status" value="1"/>
</dbReference>
<dbReference type="Proteomes" id="UP000223071">
    <property type="component" value="Unassembled WGS sequence"/>
</dbReference>
<gene>
    <name evidence="6" type="ORF">A9A59_2164</name>
</gene>
<evidence type="ECO:0000256" key="3">
    <source>
        <dbReference type="ARBA" id="ARBA00023002"/>
    </source>
</evidence>
<comment type="caution">
    <text evidence="6">The sequence shown here is derived from an EMBL/GenBank/DDBJ whole genome shotgun (WGS) entry which is preliminary data.</text>
</comment>
<dbReference type="InterPro" id="IPR050172">
    <property type="entry name" value="SsuD_RutA_monooxygenase"/>
</dbReference>
<dbReference type="RefSeq" id="WP_098504266.1">
    <property type="nucleotide sequence ID" value="NZ_PDJQ01000001.1"/>
</dbReference>
<evidence type="ECO:0000313" key="7">
    <source>
        <dbReference type="Proteomes" id="UP000223071"/>
    </source>
</evidence>
<dbReference type="AlphaFoldDB" id="A0A2A9HIQ5"/>
<evidence type="ECO:0000256" key="1">
    <source>
        <dbReference type="ARBA" id="ARBA00022630"/>
    </source>
</evidence>
<keyword evidence="3" id="KW-0560">Oxidoreductase</keyword>
<evidence type="ECO:0000259" key="5">
    <source>
        <dbReference type="Pfam" id="PF00296"/>
    </source>
</evidence>
<dbReference type="Pfam" id="PF00296">
    <property type="entry name" value="Bac_luciferase"/>
    <property type="match status" value="1"/>
</dbReference>
<feature type="domain" description="Luciferase-like" evidence="5">
    <location>
        <begin position="22"/>
        <end position="216"/>
    </location>
</feature>
<dbReference type="PANTHER" id="PTHR42847">
    <property type="entry name" value="ALKANESULFONATE MONOOXYGENASE"/>
    <property type="match status" value="1"/>
</dbReference>
<keyword evidence="4" id="KW-0503">Monooxygenase</keyword>
<dbReference type="PANTHER" id="PTHR42847:SF4">
    <property type="entry name" value="ALKANESULFONATE MONOOXYGENASE-RELATED"/>
    <property type="match status" value="1"/>
</dbReference>
<dbReference type="GO" id="GO:0008726">
    <property type="term" value="F:alkanesulfonate monooxygenase activity"/>
    <property type="evidence" value="ECO:0007669"/>
    <property type="project" value="TreeGrafter"/>
</dbReference>
<reference evidence="6 7" key="1">
    <citation type="submission" date="2017-09" db="EMBL/GenBank/DDBJ databases">
        <title>Sequencing the genomes of two abundant thermophiles in Great Basin hot springs: Thermocrinis jamiesonii and novel Chloroflexi Thermoflexus hugenholtzii.</title>
        <authorList>
            <person name="Hedlund B."/>
        </authorList>
    </citation>
    <scope>NUCLEOTIDE SEQUENCE [LARGE SCALE GENOMIC DNA]</scope>
    <source>
        <strain evidence="6 7">G233</strain>
    </source>
</reference>
<protein>
    <submittedName>
        <fullName evidence="6">Putative F420-dependent oxidoreductase</fullName>
    </submittedName>
</protein>
<evidence type="ECO:0000313" key="6">
    <source>
        <dbReference type="EMBL" id="PFG74915.1"/>
    </source>
</evidence>
<dbReference type="EMBL" id="PDJQ01000001">
    <property type="protein sequence ID" value="PFG74915.1"/>
    <property type="molecule type" value="Genomic_DNA"/>
</dbReference>
<name>A0A2A9HIQ5_TEPT2</name>
<evidence type="ECO:0000256" key="2">
    <source>
        <dbReference type="ARBA" id="ARBA00022643"/>
    </source>
</evidence>
<keyword evidence="1" id="KW-0285">Flavoprotein</keyword>
<dbReference type="Gene3D" id="3.20.20.30">
    <property type="entry name" value="Luciferase-like domain"/>
    <property type="match status" value="1"/>
</dbReference>
<organism evidence="6 7">
    <name type="scientific">Tepidiforma thermophila (strain KCTC 52669 / CGMCC 1.13589 / G233)</name>
    <dbReference type="NCBI Taxonomy" id="2761530"/>
    <lineage>
        <taxon>Bacteria</taxon>
        <taxon>Bacillati</taxon>
        <taxon>Chloroflexota</taxon>
        <taxon>Tepidiformia</taxon>
        <taxon>Tepidiformales</taxon>
        <taxon>Tepidiformaceae</taxon>
        <taxon>Tepidiforma</taxon>
    </lineage>
</organism>
<keyword evidence="2" id="KW-0288">FMN</keyword>
<dbReference type="InterPro" id="IPR036661">
    <property type="entry name" value="Luciferase-like_sf"/>
</dbReference>
<accession>A0A2A9HIQ5</accession>
<dbReference type="InterPro" id="IPR011251">
    <property type="entry name" value="Luciferase-like_dom"/>
</dbReference>
<sequence>MGIGIGFGVAGFPFSSVGAYHAWIDLLEEQGADSVWFSERLVSHTPTLEPMAAIGMALGRTKRLKAGMNAVIVPFRDPLVLAKECATLDFLSGGRLLPVFGAGDERAPEWRATGRDPRGRGEQADEALELMARLWSEERVTFEGKHYRYVDAAISPRPVQQPLPLWIGGSSEAAIRRTARIGTGWLAGLQTPAQVAPIVRAIREKAAEYGRAIDEDHYGAGFSYRFGSPDDPPVQRQLAGLARLPGVVDPAGLVAVGSADDIARRVEEFIAAGISKFVVRPIASDDADLMAQTTRMLEEVVPRFATARPAAAGPRA</sequence>
<evidence type="ECO:0000256" key="4">
    <source>
        <dbReference type="ARBA" id="ARBA00023033"/>
    </source>
</evidence>
<dbReference type="GO" id="GO:0046306">
    <property type="term" value="P:alkanesulfonate catabolic process"/>
    <property type="evidence" value="ECO:0007669"/>
    <property type="project" value="TreeGrafter"/>
</dbReference>
<keyword evidence="7" id="KW-1185">Reference proteome</keyword>